<comment type="caution">
    <text evidence="1">The sequence shown here is derived from an EMBL/GenBank/DDBJ whole genome shotgun (WGS) entry which is preliminary data.</text>
</comment>
<name>A0A8J2WH39_9STRA</name>
<feature type="non-terminal residue" evidence="1">
    <location>
        <position position="1"/>
    </location>
</feature>
<dbReference type="AlphaFoldDB" id="A0A8J2WH39"/>
<protein>
    <submittedName>
        <fullName evidence="1">Uncharacterized protein</fullName>
    </submittedName>
</protein>
<organism evidence="1 2">
    <name type="scientific">Pelagomonas calceolata</name>
    <dbReference type="NCBI Taxonomy" id="35677"/>
    <lineage>
        <taxon>Eukaryota</taxon>
        <taxon>Sar</taxon>
        <taxon>Stramenopiles</taxon>
        <taxon>Ochrophyta</taxon>
        <taxon>Pelagophyceae</taxon>
        <taxon>Pelagomonadales</taxon>
        <taxon>Pelagomonadaceae</taxon>
        <taxon>Pelagomonas</taxon>
    </lineage>
</organism>
<sequence>PGGRTPRGRSPAAAAARRAWRSRRVAPRWLSCLRVPCSVWAFVAAAAARPAPCRALLWLGVAWLLSESYRCLDAAWLHNGCRRRNPRALEARG</sequence>
<evidence type="ECO:0000313" key="2">
    <source>
        <dbReference type="Proteomes" id="UP000789595"/>
    </source>
</evidence>
<accession>A0A8J2WH39</accession>
<dbReference type="Proteomes" id="UP000789595">
    <property type="component" value="Unassembled WGS sequence"/>
</dbReference>
<reference evidence="1" key="1">
    <citation type="submission" date="2021-11" db="EMBL/GenBank/DDBJ databases">
        <authorList>
            <consortium name="Genoscope - CEA"/>
            <person name="William W."/>
        </authorList>
    </citation>
    <scope>NUCLEOTIDE SEQUENCE</scope>
</reference>
<feature type="non-terminal residue" evidence="1">
    <location>
        <position position="93"/>
    </location>
</feature>
<proteinExistence type="predicted"/>
<dbReference type="EMBL" id="CAKKNE010000002">
    <property type="protein sequence ID" value="CAH0368205.1"/>
    <property type="molecule type" value="Genomic_DNA"/>
</dbReference>
<keyword evidence="2" id="KW-1185">Reference proteome</keyword>
<evidence type="ECO:0000313" key="1">
    <source>
        <dbReference type="EMBL" id="CAH0368205.1"/>
    </source>
</evidence>
<gene>
    <name evidence="1" type="ORF">PECAL_2P12610</name>
</gene>